<gene>
    <name evidence="2" type="ORF">BACCAP_01249</name>
</gene>
<organism evidence="2 3">
    <name type="scientific">Pseudoflavonifractor capillosus ATCC 29799</name>
    <dbReference type="NCBI Taxonomy" id="411467"/>
    <lineage>
        <taxon>Bacteria</taxon>
        <taxon>Bacillati</taxon>
        <taxon>Bacillota</taxon>
        <taxon>Clostridia</taxon>
        <taxon>Eubacteriales</taxon>
        <taxon>Oscillospiraceae</taxon>
        <taxon>Pseudoflavonifractor</taxon>
    </lineage>
</organism>
<comment type="caution">
    <text evidence="2">The sequence shown here is derived from an EMBL/GenBank/DDBJ whole genome shotgun (WGS) entry which is preliminary data.</text>
</comment>
<dbReference type="PROSITE" id="PS51257">
    <property type="entry name" value="PROKAR_LIPOPROTEIN"/>
    <property type="match status" value="1"/>
</dbReference>
<dbReference type="Proteomes" id="UP000003639">
    <property type="component" value="Unassembled WGS sequence"/>
</dbReference>
<accession>A6NSS1</accession>
<reference evidence="2 3" key="1">
    <citation type="submission" date="2007-04" db="EMBL/GenBank/DDBJ databases">
        <authorList>
            <person name="Fulton L."/>
            <person name="Clifton S."/>
            <person name="Fulton B."/>
            <person name="Xu J."/>
            <person name="Minx P."/>
            <person name="Pepin K.H."/>
            <person name="Johnson M."/>
            <person name="Thiruvilangam P."/>
            <person name="Bhonagiri V."/>
            <person name="Nash W.E."/>
            <person name="Mardis E.R."/>
            <person name="Wilson R.K."/>
        </authorList>
    </citation>
    <scope>NUCLEOTIDE SEQUENCE [LARGE SCALE GENOMIC DNA]</scope>
    <source>
        <strain evidence="2 3">ATCC 29799</strain>
    </source>
</reference>
<proteinExistence type="predicted"/>
<dbReference type="EMBL" id="AAXG02000009">
    <property type="protein sequence ID" value="EDN00897.1"/>
    <property type="molecule type" value="Genomic_DNA"/>
</dbReference>
<evidence type="ECO:0000256" key="1">
    <source>
        <dbReference type="SAM" id="SignalP"/>
    </source>
</evidence>
<dbReference type="AlphaFoldDB" id="A6NSS1"/>
<sequence>MPKKIILFFLTAALLSILAGCDGNTASFVDQSGDTAFALQDAFDTSVKAEAYTNELFTSMLSEEGISQYEILLTTGGFITSDPLVYISGYQYSYDGKNAVYGYKLQLNDDGSTFTVLEEGVEIGEFVCLNESSSAEG</sequence>
<evidence type="ECO:0000313" key="2">
    <source>
        <dbReference type="EMBL" id="EDN00897.1"/>
    </source>
</evidence>
<dbReference type="RefSeq" id="WP_006571797.1">
    <property type="nucleotide sequence ID" value="NZ_AAXG02000009.1"/>
</dbReference>
<dbReference type="STRING" id="411467.BACCAP_01249"/>
<feature type="signal peptide" evidence="1">
    <location>
        <begin position="1"/>
        <end position="19"/>
    </location>
</feature>
<feature type="chain" id="PRO_5039504547" evidence="1">
    <location>
        <begin position="20"/>
        <end position="137"/>
    </location>
</feature>
<keyword evidence="3" id="KW-1185">Reference proteome</keyword>
<keyword evidence="1" id="KW-0732">Signal</keyword>
<protein>
    <submittedName>
        <fullName evidence="2">Uncharacterized protein</fullName>
    </submittedName>
</protein>
<evidence type="ECO:0000313" key="3">
    <source>
        <dbReference type="Proteomes" id="UP000003639"/>
    </source>
</evidence>
<reference evidence="2 3" key="2">
    <citation type="submission" date="2007-06" db="EMBL/GenBank/DDBJ databases">
        <title>Draft genome sequence of Pseudoflavonifractor capillosus ATCC 29799.</title>
        <authorList>
            <person name="Sudarsanam P."/>
            <person name="Ley R."/>
            <person name="Guruge J."/>
            <person name="Turnbaugh P.J."/>
            <person name="Mahowald M."/>
            <person name="Liep D."/>
            <person name="Gordon J."/>
        </authorList>
    </citation>
    <scope>NUCLEOTIDE SEQUENCE [LARGE SCALE GENOMIC DNA]</scope>
    <source>
        <strain evidence="2 3">ATCC 29799</strain>
    </source>
</reference>
<name>A6NSS1_9FIRM</name>
<dbReference type="OrthoDB" id="1855400at2"/>